<keyword evidence="2" id="KW-1133">Transmembrane helix</keyword>
<evidence type="ECO:0000259" key="3">
    <source>
        <dbReference type="Pfam" id="PF24357"/>
    </source>
</evidence>
<accession>A0AAW0C1H4</accession>
<keyword evidence="2" id="KW-0472">Membrane</keyword>
<dbReference type="GO" id="GO:0016020">
    <property type="term" value="C:membrane"/>
    <property type="evidence" value="ECO:0007669"/>
    <property type="project" value="UniProtKB-SubCell"/>
</dbReference>
<evidence type="ECO:0000256" key="2">
    <source>
        <dbReference type="SAM" id="Phobius"/>
    </source>
</evidence>
<dbReference type="InterPro" id="IPR056227">
    <property type="entry name" value="TMD0_ABC"/>
</dbReference>
<dbReference type="AlphaFoldDB" id="A0AAW0C1H4"/>
<feature type="transmembrane region" description="Helical" evidence="2">
    <location>
        <begin position="116"/>
        <end position="135"/>
    </location>
</feature>
<proteinExistence type="predicted"/>
<keyword evidence="2" id="KW-0812">Transmembrane</keyword>
<feature type="domain" description="ABC transporter TMD0" evidence="3">
    <location>
        <begin position="13"/>
        <end position="137"/>
    </location>
</feature>
<evidence type="ECO:0000313" key="5">
    <source>
        <dbReference type="Proteomes" id="UP001362999"/>
    </source>
</evidence>
<name>A0AAW0C1H4_9AGAR</name>
<sequence length="198" mass="22086">MLCSNRFVLPGSPSTCVLDTAVVPLPSFLLFIALAATWILSRRNNGTTFRITPIRWVHIVYLVLVGAQIAMTILELVRLALERLGVGLLPANTVGLLCVFAVLWHERTAGRTRITASTFAAYWFLLAVFEAIKTARLHDLEVLNPNTTKTSQYPSSDWFLDNAVMLGLYIVFFCTECATLVLSRHTSDVTDRKLRSNV</sequence>
<comment type="subcellular location">
    <subcellularLocation>
        <location evidence="1">Membrane</location>
        <topology evidence="1">Multi-pass membrane protein</topology>
    </subcellularLocation>
</comment>
<organism evidence="4 5">
    <name type="scientific">Favolaschia claudopus</name>
    <dbReference type="NCBI Taxonomy" id="2862362"/>
    <lineage>
        <taxon>Eukaryota</taxon>
        <taxon>Fungi</taxon>
        <taxon>Dikarya</taxon>
        <taxon>Basidiomycota</taxon>
        <taxon>Agaricomycotina</taxon>
        <taxon>Agaricomycetes</taxon>
        <taxon>Agaricomycetidae</taxon>
        <taxon>Agaricales</taxon>
        <taxon>Marasmiineae</taxon>
        <taxon>Mycenaceae</taxon>
        <taxon>Favolaschia</taxon>
    </lineage>
</organism>
<reference evidence="4 5" key="1">
    <citation type="journal article" date="2024" name="J Genomics">
        <title>Draft genome sequencing and assembly of Favolaschia claudopus CIRM-BRFM 2984 isolated from oak limbs.</title>
        <authorList>
            <person name="Navarro D."/>
            <person name="Drula E."/>
            <person name="Chaduli D."/>
            <person name="Cazenave R."/>
            <person name="Ahrendt S."/>
            <person name="Wang J."/>
            <person name="Lipzen A."/>
            <person name="Daum C."/>
            <person name="Barry K."/>
            <person name="Grigoriev I.V."/>
            <person name="Favel A."/>
            <person name="Rosso M.N."/>
            <person name="Martin F."/>
        </authorList>
    </citation>
    <scope>NUCLEOTIDE SEQUENCE [LARGE SCALE GENOMIC DNA]</scope>
    <source>
        <strain evidence="4 5">CIRM-BRFM 2984</strain>
    </source>
</reference>
<feature type="transmembrane region" description="Helical" evidence="2">
    <location>
        <begin position="20"/>
        <end position="41"/>
    </location>
</feature>
<comment type="caution">
    <text evidence="4">The sequence shown here is derived from an EMBL/GenBank/DDBJ whole genome shotgun (WGS) entry which is preliminary data.</text>
</comment>
<keyword evidence="5" id="KW-1185">Reference proteome</keyword>
<dbReference type="Proteomes" id="UP001362999">
    <property type="component" value="Unassembled WGS sequence"/>
</dbReference>
<gene>
    <name evidence="4" type="ORF">R3P38DRAFT_2920642</name>
</gene>
<evidence type="ECO:0000313" key="4">
    <source>
        <dbReference type="EMBL" id="KAK7033090.1"/>
    </source>
</evidence>
<feature type="transmembrane region" description="Helical" evidence="2">
    <location>
        <begin position="163"/>
        <end position="183"/>
    </location>
</feature>
<dbReference type="EMBL" id="JAWWNJ010000023">
    <property type="protein sequence ID" value="KAK7033090.1"/>
    <property type="molecule type" value="Genomic_DNA"/>
</dbReference>
<protein>
    <recommendedName>
        <fullName evidence="3">ABC transporter TMD0 domain-containing protein</fullName>
    </recommendedName>
</protein>
<evidence type="ECO:0000256" key="1">
    <source>
        <dbReference type="ARBA" id="ARBA00004141"/>
    </source>
</evidence>
<dbReference type="Pfam" id="PF24357">
    <property type="entry name" value="TMD0_ABC"/>
    <property type="match status" value="1"/>
</dbReference>
<feature type="transmembrane region" description="Helical" evidence="2">
    <location>
        <begin position="53"/>
        <end position="74"/>
    </location>
</feature>
<feature type="transmembrane region" description="Helical" evidence="2">
    <location>
        <begin position="86"/>
        <end position="104"/>
    </location>
</feature>